<keyword evidence="7 20" id="KW-0732">Signal</keyword>
<comment type="catalytic activity">
    <reaction evidence="1">
        <text>[protein]-peptidylproline (omega=180) = [protein]-peptidylproline (omega=0)</text>
        <dbReference type="Rhea" id="RHEA:16237"/>
        <dbReference type="Rhea" id="RHEA-COMP:10747"/>
        <dbReference type="Rhea" id="RHEA-COMP:10748"/>
        <dbReference type="ChEBI" id="CHEBI:83833"/>
        <dbReference type="ChEBI" id="CHEBI:83834"/>
        <dbReference type="EC" id="5.2.1.8"/>
    </reaction>
</comment>
<dbReference type="InterPro" id="IPR037218">
    <property type="entry name" value="PTPA_sf"/>
</dbReference>
<feature type="domain" description="Peptidase S1" evidence="21">
    <location>
        <begin position="130"/>
        <end position="389"/>
    </location>
</feature>
<evidence type="ECO:0000256" key="8">
    <source>
        <dbReference type="ARBA" id="ARBA00022801"/>
    </source>
</evidence>
<dbReference type="GO" id="GO:0008160">
    <property type="term" value="F:protein tyrosine phosphatase activator activity"/>
    <property type="evidence" value="ECO:0007669"/>
    <property type="project" value="TreeGrafter"/>
</dbReference>
<evidence type="ECO:0000259" key="21">
    <source>
        <dbReference type="PROSITE" id="PS50240"/>
    </source>
</evidence>
<keyword evidence="11" id="KW-0865">Zymogen</keyword>
<dbReference type="PROSITE" id="PS00135">
    <property type="entry name" value="TRYPSIN_SER"/>
    <property type="match status" value="1"/>
</dbReference>
<dbReference type="FunFam" id="2.40.10.10:FF:000028">
    <property type="entry name" value="Serine protease easter"/>
    <property type="match status" value="1"/>
</dbReference>
<gene>
    <name evidence="23" type="ORF">GEV33_007877</name>
</gene>
<dbReference type="CDD" id="cd00190">
    <property type="entry name" value="Tryp_SPc"/>
    <property type="match status" value="1"/>
</dbReference>
<dbReference type="FunFam" id="1.20.120.1150:FF:000002">
    <property type="entry name" value="Serine/threonine-protein phosphatase 2A activator"/>
    <property type="match status" value="1"/>
</dbReference>
<feature type="region of interest" description="Disordered" evidence="19">
    <location>
        <begin position="762"/>
        <end position="942"/>
    </location>
</feature>
<sequence>MFSKFIFVVVVLWCINIDKTNGQGVSCITPDQNPGTCININDCAPLLNLLLTQNRNNTIRQYLRASVCEYRQRTAIVCCPQQRARNVETTTTTEQVRHVETTTSQSQTGGSNKLPKSPDCGFSNVTIPRIVNGVPAKLGEFPWIVALGYRNAKNPQLPKWLCGGSLITDRHILTAAHCIYNRPDLYLARLGDLDLFDNNDGAKPSTVSLANAKIHENYSPTRYNNDIAILTLQESVNNPTVWPICLPTVNPYRSMSYLNFSPTLAGWGSVSFRGPSSSTLQQIFVPVLDNQQCVRAFAKAATIDDKILCAGSLNGDKDACGGDSGGPLMHEINEGNNYRVYQIGIVSYGFRCAVPGYPGVNSEMGYQRYYRMLLSGHCRVFAGITKMREDETSVSLLTAVNAQGGVVSKQPKLRSVNSVAPLVGGDHVFEIPAKLIKTTADMKIWEKSEAYFEYLGFILAINEAIKGKSNTKGSENSSESVKKMVKMLDQLDAKIDETPPIQQPQRFGNVAFRTWFQKMKDDSLGLLQAVMPPELYKAIPEVVSYLVDSFGNPTRIDYGTGHEISFVMFMCCLFKIGLLKDADKVASGCSIFPRYLDLARKLQKTYRMEPAGSHGVWSLDDYQFVPFIWGSSQLFAHPQIEPAGFLQPQLLNHFGDDYMFLTCINYINSVKTGPFAEHSNQLWSISGVSSWTKINGGLIKMYKAEANEKYMGGAAICVGIAKDRGHVLSKFPVVQHIVFGSLFTLKPMEQCTGLMTAKTSLVLPPKPFPKDTDSQGSSTEESEQSQESSAEGSGPSSYKESLSETSAPDSKESGGASLPSEKASDYETSLRSAESDVRESRPSVQSKKSTQSEVPSARASIREPVEEMKPPSKTSRQSKGSQDMRASMQEQEEATVRYSQVEEEIGRISYSEEAEQRKSIPSERTVGLRTSAHLGIRQPREK</sequence>
<feature type="compositionally biased region" description="Basic and acidic residues" evidence="19">
    <location>
        <begin position="860"/>
        <end position="870"/>
    </location>
</feature>
<evidence type="ECO:0000259" key="22">
    <source>
        <dbReference type="PROSITE" id="PS51888"/>
    </source>
</evidence>
<keyword evidence="6 18" id="KW-0645">Protease</keyword>
<dbReference type="Pfam" id="PF00089">
    <property type="entry name" value="Trypsin"/>
    <property type="match status" value="1"/>
</dbReference>
<feature type="compositionally biased region" description="Polar residues" evidence="19">
    <location>
        <begin position="842"/>
        <end position="854"/>
    </location>
</feature>
<dbReference type="SMART" id="SM00020">
    <property type="entry name" value="Tryp_SPc"/>
    <property type="match status" value="1"/>
</dbReference>
<evidence type="ECO:0000256" key="1">
    <source>
        <dbReference type="ARBA" id="ARBA00000971"/>
    </source>
</evidence>
<evidence type="ECO:0000256" key="7">
    <source>
        <dbReference type="ARBA" id="ARBA00022729"/>
    </source>
</evidence>
<dbReference type="PANTHER" id="PTHR10012">
    <property type="entry name" value="SERINE/THREONINE-PROTEIN PHOSPHATASE 2A REGULATORY SUBUNIT B"/>
    <property type="match status" value="1"/>
</dbReference>
<dbReference type="SUPFAM" id="SSF50494">
    <property type="entry name" value="Trypsin-like serine proteases"/>
    <property type="match status" value="1"/>
</dbReference>
<evidence type="ECO:0000313" key="23">
    <source>
        <dbReference type="EMBL" id="KAH0814914.1"/>
    </source>
</evidence>
<evidence type="ECO:0000256" key="4">
    <source>
        <dbReference type="ARBA" id="ARBA00013194"/>
    </source>
</evidence>
<comment type="similarity">
    <text evidence="3">Belongs to the PTPA-type PPIase family.</text>
</comment>
<feature type="region of interest" description="Disordered" evidence="19">
    <location>
        <begin position="89"/>
        <end position="117"/>
    </location>
</feature>
<dbReference type="InterPro" id="IPR018114">
    <property type="entry name" value="TRYPSIN_HIS"/>
</dbReference>
<dbReference type="InterPro" id="IPR004327">
    <property type="entry name" value="Phstyr_phstse_ac"/>
</dbReference>
<feature type="compositionally biased region" description="Low complexity" evidence="19">
    <location>
        <begin position="774"/>
        <end position="797"/>
    </location>
</feature>
<dbReference type="GO" id="GO:0007052">
    <property type="term" value="P:mitotic spindle organization"/>
    <property type="evidence" value="ECO:0007669"/>
    <property type="project" value="TreeGrafter"/>
</dbReference>
<evidence type="ECO:0000256" key="10">
    <source>
        <dbReference type="ARBA" id="ARBA00023110"/>
    </source>
</evidence>
<keyword evidence="13" id="KW-0325">Glycoprotein</keyword>
<dbReference type="PANTHER" id="PTHR10012:SF0">
    <property type="entry name" value="SERINE_THREONINE-PROTEIN PHOSPHATASE 2A ACTIVATOR"/>
    <property type="match status" value="1"/>
</dbReference>
<feature type="compositionally biased region" description="Low complexity" evidence="19">
    <location>
        <begin position="101"/>
        <end position="111"/>
    </location>
</feature>
<dbReference type="PROSITE" id="PS51888">
    <property type="entry name" value="CLIP"/>
    <property type="match status" value="1"/>
</dbReference>
<reference evidence="23" key="1">
    <citation type="journal article" date="2020" name="J Insects Food Feed">
        <title>The yellow mealworm (Tenebrio molitor) genome: a resource for the emerging insects as food and feed industry.</title>
        <authorList>
            <person name="Eriksson T."/>
            <person name="Andere A."/>
            <person name="Kelstrup H."/>
            <person name="Emery V."/>
            <person name="Picard C."/>
        </authorList>
    </citation>
    <scope>NUCLEOTIDE SEQUENCE</scope>
    <source>
        <strain evidence="23">Stoneville</strain>
        <tissue evidence="23">Whole head</tissue>
    </source>
</reference>
<reference evidence="23" key="2">
    <citation type="submission" date="2021-08" db="EMBL/GenBank/DDBJ databases">
        <authorList>
            <person name="Eriksson T."/>
        </authorList>
    </citation>
    <scope>NUCLEOTIDE SEQUENCE</scope>
    <source>
        <strain evidence="23">Stoneville</strain>
        <tissue evidence="23">Whole head</tissue>
    </source>
</reference>
<dbReference type="Gene3D" id="2.40.10.10">
    <property type="entry name" value="Trypsin-like serine proteases"/>
    <property type="match status" value="1"/>
</dbReference>
<keyword evidence="8 18" id="KW-0378">Hydrolase</keyword>
<feature type="signal peptide" evidence="20">
    <location>
        <begin position="1"/>
        <end position="22"/>
    </location>
</feature>
<keyword evidence="9 18" id="KW-0720">Serine protease</keyword>
<organism evidence="23 24">
    <name type="scientific">Tenebrio molitor</name>
    <name type="common">Yellow mealworm beetle</name>
    <dbReference type="NCBI Taxonomy" id="7067"/>
    <lineage>
        <taxon>Eukaryota</taxon>
        <taxon>Metazoa</taxon>
        <taxon>Ecdysozoa</taxon>
        <taxon>Arthropoda</taxon>
        <taxon>Hexapoda</taxon>
        <taxon>Insecta</taxon>
        <taxon>Pterygota</taxon>
        <taxon>Neoptera</taxon>
        <taxon>Endopterygota</taxon>
        <taxon>Coleoptera</taxon>
        <taxon>Polyphaga</taxon>
        <taxon>Cucujiformia</taxon>
        <taxon>Tenebrionidae</taxon>
        <taxon>Tenebrio</taxon>
    </lineage>
</organism>
<dbReference type="PROSITE" id="PS50240">
    <property type="entry name" value="TRYPSIN_DOM"/>
    <property type="match status" value="1"/>
</dbReference>
<dbReference type="SUPFAM" id="SSF140984">
    <property type="entry name" value="PTPA-like"/>
    <property type="match status" value="1"/>
</dbReference>
<dbReference type="GO" id="GO:0006508">
    <property type="term" value="P:proteolysis"/>
    <property type="evidence" value="ECO:0007669"/>
    <property type="project" value="UniProtKB-KW"/>
</dbReference>
<evidence type="ECO:0000256" key="3">
    <source>
        <dbReference type="ARBA" id="ARBA00011019"/>
    </source>
</evidence>
<dbReference type="EC" id="5.2.1.8" evidence="4"/>
<evidence type="ECO:0000256" key="16">
    <source>
        <dbReference type="ARBA" id="ARBA00044786"/>
    </source>
</evidence>
<feature type="chain" id="PRO_5035192192" description="Serine/threonine-protein phosphatase 2A activator" evidence="20">
    <location>
        <begin position="23"/>
        <end position="942"/>
    </location>
</feature>
<evidence type="ECO:0000256" key="6">
    <source>
        <dbReference type="ARBA" id="ARBA00022670"/>
    </source>
</evidence>
<keyword evidence="12" id="KW-1015">Disulfide bond</keyword>
<comment type="caution">
    <text evidence="23">The sequence shown here is derived from an EMBL/GenBank/DDBJ whole genome shotgun (WGS) entry which is preliminary data.</text>
</comment>
<evidence type="ECO:0000256" key="19">
    <source>
        <dbReference type="SAM" id="MobiDB-lite"/>
    </source>
</evidence>
<dbReference type="InterPro" id="IPR001314">
    <property type="entry name" value="Peptidase_S1A"/>
</dbReference>
<dbReference type="CDD" id="cd04087">
    <property type="entry name" value="PTPA"/>
    <property type="match status" value="1"/>
</dbReference>
<evidence type="ECO:0000256" key="17">
    <source>
        <dbReference type="ARBA" id="ARBA00044820"/>
    </source>
</evidence>
<evidence type="ECO:0000256" key="11">
    <source>
        <dbReference type="ARBA" id="ARBA00023145"/>
    </source>
</evidence>
<keyword evidence="24" id="KW-1185">Reference proteome</keyword>
<accession>A0A8J6LAK6</accession>
<dbReference type="InterPro" id="IPR001254">
    <property type="entry name" value="Trypsin_dom"/>
</dbReference>
<name>A0A8J6LAK6_TENMO</name>
<dbReference type="InterPro" id="IPR022700">
    <property type="entry name" value="CLIP"/>
</dbReference>
<comment type="subcellular location">
    <subcellularLocation>
        <location evidence="2">Cytoplasm</location>
    </subcellularLocation>
</comment>
<dbReference type="GO" id="GO:0004252">
    <property type="term" value="F:serine-type endopeptidase activity"/>
    <property type="evidence" value="ECO:0007669"/>
    <property type="project" value="InterPro"/>
</dbReference>
<keyword evidence="10" id="KW-0697">Rotamase</keyword>
<dbReference type="InterPro" id="IPR038565">
    <property type="entry name" value="CLIP_sf"/>
</dbReference>
<dbReference type="PRINTS" id="PR00722">
    <property type="entry name" value="CHYMOTRYPSIN"/>
</dbReference>
<evidence type="ECO:0000313" key="24">
    <source>
        <dbReference type="Proteomes" id="UP000719412"/>
    </source>
</evidence>
<dbReference type="Gene3D" id="3.30.1640.30">
    <property type="match status" value="1"/>
</dbReference>
<dbReference type="AlphaFoldDB" id="A0A8J6LAK6"/>
<dbReference type="InterPro" id="IPR009003">
    <property type="entry name" value="Peptidase_S1_PA"/>
</dbReference>
<evidence type="ECO:0000256" key="9">
    <source>
        <dbReference type="ARBA" id="ARBA00022825"/>
    </source>
</evidence>
<dbReference type="GO" id="GO:0003755">
    <property type="term" value="F:peptidyl-prolyl cis-trans isomerase activity"/>
    <property type="evidence" value="ECO:0007669"/>
    <property type="project" value="UniProtKB-KW"/>
</dbReference>
<dbReference type="GO" id="GO:0000159">
    <property type="term" value="C:protein phosphatase type 2A complex"/>
    <property type="evidence" value="ECO:0007669"/>
    <property type="project" value="TreeGrafter"/>
</dbReference>
<evidence type="ECO:0000256" key="15">
    <source>
        <dbReference type="ARBA" id="ARBA00024195"/>
    </source>
</evidence>
<feature type="compositionally biased region" description="Polar residues" evidence="19">
    <location>
        <begin position="872"/>
        <end position="881"/>
    </location>
</feature>
<evidence type="ECO:0000256" key="14">
    <source>
        <dbReference type="ARBA" id="ARBA00023235"/>
    </source>
</evidence>
<feature type="domain" description="Clip" evidence="22">
    <location>
        <begin position="26"/>
        <end position="79"/>
    </location>
</feature>
<evidence type="ECO:0000256" key="13">
    <source>
        <dbReference type="ARBA" id="ARBA00023180"/>
    </source>
</evidence>
<dbReference type="Pfam" id="PF12032">
    <property type="entry name" value="CLIP"/>
    <property type="match status" value="1"/>
</dbReference>
<dbReference type="InterPro" id="IPR043170">
    <property type="entry name" value="PTPA_C_lid"/>
</dbReference>
<comment type="similarity">
    <text evidence="15">Belongs to the peptidase S1 family. CLIP subfamily.</text>
</comment>
<evidence type="ECO:0000256" key="18">
    <source>
        <dbReference type="RuleBase" id="RU363034"/>
    </source>
</evidence>
<dbReference type="PROSITE" id="PS00134">
    <property type="entry name" value="TRYPSIN_HIS"/>
    <property type="match status" value="1"/>
</dbReference>
<dbReference type="Proteomes" id="UP000719412">
    <property type="component" value="Unassembled WGS sequence"/>
</dbReference>
<dbReference type="InterPro" id="IPR033116">
    <property type="entry name" value="TRYPSIN_SER"/>
</dbReference>
<feature type="compositionally biased region" description="Polar residues" evidence="19">
    <location>
        <begin position="798"/>
        <end position="808"/>
    </location>
</feature>
<evidence type="ECO:0000256" key="2">
    <source>
        <dbReference type="ARBA" id="ARBA00004496"/>
    </source>
</evidence>
<dbReference type="FunFam" id="2.40.10.10:FF:000002">
    <property type="entry name" value="Transmembrane protease serine"/>
    <property type="match status" value="1"/>
</dbReference>
<dbReference type="EMBL" id="JABDTM020023789">
    <property type="protein sequence ID" value="KAH0814914.1"/>
    <property type="molecule type" value="Genomic_DNA"/>
</dbReference>
<keyword evidence="5" id="KW-0963">Cytoplasm</keyword>
<proteinExistence type="inferred from homology"/>
<evidence type="ECO:0000256" key="12">
    <source>
        <dbReference type="ARBA" id="ARBA00023157"/>
    </source>
</evidence>
<keyword evidence="14" id="KW-0413">Isomerase</keyword>
<dbReference type="Gene3D" id="1.20.120.1150">
    <property type="match status" value="1"/>
</dbReference>
<dbReference type="Pfam" id="PF03095">
    <property type="entry name" value="PTPA"/>
    <property type="match status" value="1"/>
</dbReference>
<protein>
    <recommendedName>
        <fullName evidence="16">Serine/threonine-protein phosphatase 2A activator</fullName>
        <ecNumber evidence="4">5.2.1.8</ecNumber>
    </recommendedName>
    <alternativeName>
        <fullName evidence="17">Phosphotyrosyl phosphatase activator</fullName>
    </alternativeName>
</protein>
<dbReference type="FunFam" id="3.30.1640.30:FF:000001">
    <property type="entry name" value="Serine protease 7"/>
    <property type="match status" value="1"/>
</dbReference>
<evidence type="ECO:0000256" key="20">
    <source>
        <dbReference type="SAM" id="SignalP"/>
    </source>
</evidence>
<dbReference type="GO" id="GO:0005737">
    <property type="term" value="C:cytoplasm"/>
    <property type="evidence" value="ECO:0007669"/>
    <property type="project" value="UniProtKB-SubCell"/>
</dbReference>
<dbReference type="GO" id="GO:0005634">
    <property type="term" value="C:nucleus"/>
    <property type="evidence" value="ECO:0007669"/>
    <property type="project" value="TreeGrafter"/>
</dbReference>
<dbReference type="InterPro" id="IPR043504">
    <property type="entry name" value="Peptidase_S1_PA_chymotrypsin"/>
</dbReference>
<evidence type="ECO:0000256" key="5">
    <source>
        <dbReference type="ARBA" id="ARBA00022490"/>
    </source>
</evidence>
<dbReference type="SMART" id="SM00680">
    <property type="entry name" value="CLIP"/>
    <property type="match status" value="1"/>
</dbReference>